<proteinExistence type="predicted"/>
<organism evidence="1 2">
    <name type="scientific">Eretmocerus hayati</name>
    <dbReference type="NCBI Taxonomy" id="131215"/>
    <lineage>
        <taxon>Eukaryota</taxon>
        <taxon>Metazoa</taxon>
        <taxon>Ecdysozoa</taxon>
        <taxon>Arthropoda</taxon>
        <taxon>Hexapoda</taxon>
        <taxon>Insecta</taxon>
        <taxon>Pterygota</taxon>
        <taxon>Neoptera</taxon>
        <taxon>Endopterygota</taxon>
        <taxon>Hymenoptera</taxon>
        <taxon>Apocrita</taxon>
        <taxon>Proctotrupomorpha</taxon>
        <taxon>Chalcidoidea</taxon>
        <taxon>Aphelinidae</taxon>
        <taxon>Aphelininae</taxon>
        <taxon>Eretmocerus</taxon>
    </lineage>
</organism>
<protein>
    <submittedName>
        <fullName evidence="1">Uncharacterized protein</fullName>
    </submittedName>
</protein>
<dbReference type="Proteomes" id="UP001239111">
    <property type="component" value="Chromosome 4"/>
</dbReference>
<keyword evidence="2" id="KW-1185">Reference proteome</keyword>
<evidence type="ECO:0000313" key="1">
    <source>
        <dbReference type="EMBL" id="KAJ8667735.1"/>
    </source>
</evidence>
<name>A0ACC2N988_9HYME</name>
<comment type="caution">
    <text evidence="1">The sequence shown here is derived from an EMBL/GenBank/DDBJ whole genome shotgun (WGS) entry which is preliminary data.</text>
</comment>
<accession>A0ACC2N988</accession>
<sequence length="273" mass="29869">MAFSTTASVTQPIYFISHGAPTLFDDKDNPSHKFLEKLQEMLPAKPKGLVVISAHWEEPQITVTSSTKLIYDFYGFPAHMYKATWAATQDETLAQRVLELLRTVVPDVKYDAKRGIDHGVWSPMKISFPNGGIPVVQVSLQKNLDFEYHLKVGAALRPLADENVLIVASGGSTHNLRAFSTGRESWGPSFHRFISDCIAAPSAADRNQALLGAAKRPDFIYAHPRAEHFVPLFVAAGAATGSAKIEHFAWMAPGSGNGMAQIRFEPHEATPAS</sequence>
<evidence type="ECO:0000313" key="2">
    <source>
        <dbReference type="Proteomes" id="UP001239111"/>
    </source>
</evidence>
<dbReference type="EMBL" id="CM056744">
    <property type="protein sequence ID" value="KAJ8667735.1"/>
    <property type="molecule type" value="Genomic_DNA"/>
</dbReference>
<reference evidence="1" key="1">
    <citation type="submission" date="2023-04" db="EMBL/GenBank/DDBJ databases">
        <title>A chromosome-level genome assembly of the parasitoid wasp Eretmocerus hayati.</title>
        <authorList>
            <person name="Zhong Y."/>
            <person name="Liu S."/>
            <person name="Liu Y."/>
        </authorList>
    </citation>
    <scope>NUCLEOTIDE SEQUENCE</scope>
    <source>
        <strain evidence="1">ZJU_SS_LIU_2023</strain>
    </source>
</reference>
<gene>
    <name evidence="1" type="ORF">QAD02_009398</name>
</gene>